<dbReference type="Gene3D" id="3.20.20.30">
    <property type="entry name" value="Luciferase-like domain"/>
    <property type="match status" value="1"/>
</dbReference>
<keyword evidence="2" id="KW-0288">FMN</keyword>
<dbReference type="InterPro" id="IPR011251">
    <property type="entry name" value="Luciferase-like_dom"/>
</dbReference>
<keyword evidence="4 6" id="KW-0503">Monooxygenase</keyword>
<evidence type="ECO:0000313" key="6">
    <source>
        <dbReference type="EMBL" id="PFG20827.1"/>
    </source>
</evidence>
<reference evidence="6 7" key="1">
    <citation type="submission" date="2017-10" db="EMBL/GenBank/DDBJ databases">
        <title>Sequencing the genomes of 1000 actinobacteria strains.</title>
        <authorList>
            <person name="Klenk H.-P."/>
        </authorList>
    </citation>
    <scope>NUCLEOTIDE SEQUENCE [LARGE SCALE GENOMIC DNA]</scope>
    <source>
        <strain evidence="6 7">DSM 21801</strain>
    </source>
</reference>
<organism evidence="6 7">
    <name type="scientific">Serinibacter salmoneus</name>
    <dbReference type="NCBI Taxonomy" id="556530"/>
    <lineage>
        <taxon>Bacteria</taxon>
        <taxon>Bacillati</taxon>
        <taxon>Actinomycetota</taxon>
        <taxon>Actinomycetes</taxon>
        <taxon>Micrococcales</taxon>
        <taxon>Beutenbergiaceae</taxon>
        <taxon>Serinibacter</taxon>
    </lineage>
</organism>
<sequence>MRVSTCLLPIYPRHQAREAWRRAEDLGFFAAYTYDHLSWREPFRAGPWYDGLLTLAQAAEVTSRVRLGTLVTSPNFRHPVTLASEAVTLDDVASGRLFLGIGAGTDGADASVLGQAPLTAPRRQDRFEEFVDHLDALLRTPESTLEGEWFTARDAVTRPGPITVPRVPFGIAGIGRRGLALAARQGQAWITTGDPRTFDPDGGCHTAADSRAGIATQVGRLEEACHAVGRDPASIDRILLTGFVPEQFDSAAAVEDMVAAHTELGITEVVIHAPIPGTVFDLEQGVYEAAGALAARLEG</sequence>
<evidence type="ECO:0000256" key="1">
    <source>
        <dbReference type="ARBA" id="ARBA00022630"/>
    </source>
</evidence>
<gene>
    <name evidence="6" type="ORF">ATL40_2442</name>
</gene>
<evidence type="ECO:0000259" key="5">
    <source>
        <dbReference type="Pfam" id="PF00296"/>
    </source>
</evidence>
<keyword evidence="7" id="KW-1185">Reference proteome</keyword>
<dbReference type="AlphaFoldDB" id="A0A2A9D2A0"/>
<dbReference type="GO" id="GO:0046306">
    <property type="term" value="P:alkanesulfonate catabolic process"/>
    <property type="evidence" value="ECO:0007669"/>
    <property type="project" value="TreeGrafter"/>
</dbReference>
<dbReference type="InterPro" id="IPR050172">
    <property type="entry name" value="SsuD_RutA_monooxygenase"/>
</dbReference>
<dbReference type="Proteomes" id="UP000224915">
    <property type="component" value="Unassembled WGS sequence"/>
</dbReference>
<accession>A0A2A9D2A0</accession>
<dbReference type="InterPro" id="IPR036661">
    <property type="entry name" value="Luciferase-like_sf"/>
</dbReference>
<feature type="domain" description="Luciferase-like" evidence="5">
    <location>
        <begin position="14"/>
        <end position="257"/>
    </location>
</feature>
<dbReference type="RefSeq" id="WP_098469748.1">
    <property type="nucleotide sequence ID" value="NZ_PDJD01000001.1"/>
</dbReference>
<evidence type="ECO:0000256" key="4">
    <source>
        <dbReference type="ARBA" id="ARBA00023033"/>
    </source>
</evidence>
<dbReference type="OrthoDB" id="7374740at2"/>
<protein>
    <submittedName>
        <fullName evidence="6">Luciferase-like monooxygenase</fullName>
    </submittedName>
</protein>
<evidence type="ECO:0000256" key="3">
    <source>
        <dbReference type="ARBA" id="ARBA00023002"/>
    </source>
</evidence>
<dbReference type="EMBL" id="PDJD01000001">
    <property type="protein sequence ID" value="PFG20827.1"/>
    <property type="molecule type" value="Genomic_DNA"/>
</dbReference>
<dbReference type="PANTHER" id="PTHR42847:SF4">
    <property type="entry name" value="ALKANESULFONATE MONOOXYGENASE-RELATED"/>
    <property type="match status" value="1"/>
</dbReference>
<dbReference type="PANTHER" id="PTHR42847">
    <property type="entry name" value="ALKANESULFONATE MONOOXYGENASE"/>
    <property type="match status" value="1"/>
</dbReference>
<dbReference type="Pfam" id="PF00296">
    <property type="entry name" value="Bac_luciferase"/>
    <property type="match status" value="1"/>
</dbReference>
<keyword evidence="1" id="KW-0285">Flavoprotein</keyword>
<proteinExistence type="predicted"/>
<keyword evidence="3" id="KW-0560">Oxidoreductase</keyword>
<evidence type="ECO:0000313" key="7">
    <source>
        <dbReference type="Proteomes" id="UP000224915"/>
    </source>
</evidence>
<name>A0A2A9D2A0_9MICO</name>
<dbReference type="GO" id="GO:0008726">
    <property type="term" value="F:alkanesulfonate monooxygenase activity"/>
    <property type="evidence" value="ECO:0007669"/>
    <property type="project" value="TreeGrafter"/>
</dbReference>
<evidence type="ECO:0000256" key="2">
    <source>
        <dbReference type="ARBA" id="ARBA00022643"/>
    </source>
</evidence>
<comment type="caution">
    <text evidence="6">The sequence shown here is derived from an EMBL/GenBank/DDBJ whole genome shotgun (WGS) entry which is preliminary data.</text>
</comment>
<dbReference type="SUPFAM" id="SSF51679">
    <property type="entry name" value="Bacterial luciferase-like"/>
    <property type="match status" value="1"/>
</dbReference>